<comment type="caution">
    <text evidence="1">The sequence shown here is derived from an EMBL/GenBank/DDBJ whole genome shotgun (WGS) entry which is preliminary data.</text>
</comment>
<protein>
    <submittedName>
        <fullName evidence="1">Uncharacterized protein</fullName>
    </submittedName>
</protein>
<organism evidence="1 2">
    <name type="scientific">Argiope bruennichi</name>
    <name type="common">Wasp spider</name>
    <name type="synonym">Aranea bruennichi</name>
    <dbReference type="NCBI Taxonomy" id="94029"/>
    <lineage>
        <taxon>Eukaryota</taxon>
        <taxon>Metazoa</taxon>
        <taxon>Ecdysozoa</taxon>
        <taxon>Arthropoda</taxon>
        <taxon>Chelicerata</taxon>
        <taxon>Arachnida</taxon>
        <taxon>Araneae</taxon>
        <taxon>Araneomorphae</taxon>
        <taxon>Entelegynae</taxon>
        <taxon>Araneoidea</taxon>
        <taxon>Araneidae</taxon>
        <taxon>Argiope</taxon>
    </lineage>
</organism>
<dbReference type="EMBL" id="JABXBU010000011">
    <property type="protein sequence ID" value="KAF8789980.1"/>
    <property type="molecule type" value="Genomic_DNA"/>
</dbReference>
<dbReference type="Proteomes" id="UP000807504">
    <property type="component" value="Unassembled WGS sequence"/>
</dbReference>
<evidence type="ECO:0000313" key="1">
    <source>
        <dbReference type="EMBL" id="KAF8789980.1"/>
    </source>
</evidence>
<accession>A0A8T0FKT6</accession>
<proteinExistence type="predicted"/>
<sequence length="181" mass="20312">MEAILFRAETHRNQNHESNSYFDCNKAFQLIFFCLLNYFKRAGAIPFPGLYKVPTAQRQTILKSHPPPKSTSYPKSDHGTSASYLLCLTVLSILYNDSTEGVKMCGRRLADLLNFIWEKHGGFHAPGAKREGSNASYCANSQNVENIDLGEMVPPGSEIEISPENITEFIPFSERMAKMIS</sequence>
<dbReference type="AlphaFoldDB" id="A0A8T0FKT6"/>
<keyword evidence="2" id="KW-1185">Reference proteome</keyword>
<evidence type="ECO:0000313" key="2">
    <source>
        <dbReference type="Proteomes" id="UP000807504"/>
    </source>
</evidence>
<name>A0A8T0FKT6_ARGBR</name>
<gene>
    <name evidence="1" type="ORF">HNY73_005071</name>
</gene>
<reference evidence="1" key="2">
    <citation type="submission" date="2020-06" db="EMBL/GenBank/DDBJ databases">
        <authorList>
            <person name="Sheffer M."/>
        </authorList>
    </citation>
    <scope>NUCLEOTIDE SEQUENCE</scope>
</reference>
<reference evidence="1" key="1">
    <citation type="journal article" date="2020" name="bioRxiv">
        <title>Chromosome-level reference genome of the European wasp spider Argiope bruennichi: a resource for studies on range expansion and evolutionary adaptation.</title>
        <authorList>
            <person name="Sheffer M.M."/>
            <person name="Hoppe A."/>
            <person name="Krehenwinkel H."/>
            <person name="Uhl G."/>
            <person name="Kuss A.W."/>
            <person name="Jensen L."/>
            <person name="Jensen C."/>
            <person name="Gillespie R.G."/>
            <person name="Hoff K.J."/>
            <person name="Prost S."/>
        </authorList>
    </citation>
    <scope>NUCLEOTIDE SEQUENCE</scope>
</reference>